<comment type="caution">
    <text evidence="1">The sequence shown here is derived from an EMBL/GenBank/DDBJ whole genome shotgun (WGS) entry which is preliminary data.</text>
</comment>
<dbReference type="InterPro" id="IPR036412">
    <property type="entry name" value="HAD-like_sf"/>
</dbReference>
<dbReference type="Gene3D" id="3.40.50.1000">
    <property type="entry name" value="HAD superfamily/HAD-like"/>
    <property type="match status" value="1"/>
</dbReference>
<evidence type="ECO:0008006" key="3">
    <source>
        <dbReference type="Google" id="ProtNLM"/>
    </source>
</evidence>
<evidence type="ECO:0000313" key="1">
    <source>
        <dbReference type="EMBL" id="MTW20825.1"/>
    </source>
</evidence>
<evidence type="ECO:0000313" key="2">
    <source>
        <dbReference type="Proteomes" id="UP000434044"/>
    </source>
</evidence>
<protein>
    <recommendedName>
        <fullName evidence="3">HAD family hydrolase</fullName>
    </recommendedName>
</protein>
<gene>
    <name evidence="1" type="ORF">GJ668_06900</name>
</gene>
<dbReference type="InterPro" id="IPR023214">
    <property type="entry name" value="HAD_sf"/>
</dbReference>
<dbReference type="OrthoDB" id="9816564at2"/>
<dbReference type="Proteomes" id="UP000434044">
    <property type="component" value="Unassembled WGS sequence"/>
</dbReference>
<sequence>MTRKTVFSFAVFNTLVTYRTATVRGVFCALRHELRAREDLGLPIRLVEEFLEVRTTAAHELHCPQGTEDEELVALRLDEIYARIAERYPDLDPALIATIRQLELEITAELLIGIPETIAHVHRLLDAGERVVLISDTNFTGAEVEGLLAGIDTRLAACPRYVSSDLGQTKRSGELFRQVLQAEGIAPRQLVHLGHDLRSDRRMPRALGIKAELYKGARLSEIEWAYREEDSLFCQLLAGASKTYRILHPDASSQALIGAELAGPLFYGFIRDVLEQAHQRGIRRLYFIARDGMIFRRLARAIARERGLDLDLRYLYGSRRAFRLPSVFEITPREHRWLAERIPTLSLAMLAERVDMTGEELQARLPDALRTRLSDLDASIPEPLTLELLEHFDEIPAIREAILDNAQRARDLLIAYLEQEGFFDAGPVGTVDIGWMGGSQDSLYKIAASHQPDIEIHGFYFGLFHYSHYTSARNRKSAYAIRPNHVEDNIVALHTELLAQADHGQTVGYARRPDGRIEPRLRDDGGHLRDWGVGEFLDGAEWFAAEYARLSGRYPLLTEHFDAILPRLFALMRKPTRLIAETLGRVPYSGDHCDLALRESAPAFGLRAAFAYAFRRRYEDRRLMTEWYEASLVRSPPPARLILRLHPLSQGLKVLVKHSVLDSLKFARRLQKHLKRLRLERATGQRLSRELATARASAPKPL</sequence>
<dbReference type="SUPFAM" id="SSF56784">
    <property type="entry name" value="HAD-like"/>
    <property type="match status" value="1"/>
</dbReference>
<proteinExistence type="predicted"/>
<dbReference type="Gene3D" id="1.10.150.400">
    <property type="match status" value="1"/>
</dbReference>
<dbReference type="RefSeq" id="WP_155449411.1">
    <property type="nucleotide sequence ID" value="NZ_WNKT01000010.1"/>
</dbReference>
<dbReference type="AlphaFoldDB" id="A0A6N8E9L0"/>
<organism evidence="1 2">
    <name type="scientific">Allochromatium palmeri</name>
    <dbReference type="NCBI Taxonomy" id="231048"/>
    <lineage>
        <taxon>Bacteria</taxon>
        <taxon>Pseudomonadati</taxon>
        <taxon>Pseudomonadota</taxon>
        <taxon>Gammaproteobacteria</taxon>
        <taxon>Chromatiales</taxon>
        <taxon>Chromatiaceae</taxon>
        <taxon>Allochromatium</taxon>
    </lineage>
</organism>
<dbReference type="EMBL" id="WNKT01000010">
    <property type="protein sequence ID" value="MTW20825.1"/>
    <property type="molecule type" value="Genomic_DNA"/>
</dbReference>
<accession>A0A6N8E9L0</accession>
<keyword evidence="2" id="KW-1185">Reference proteome</keyword>
<name>A0A6N8E9L0_9GAMM</name>
<reference evidence="1 2" key="1">
    <citation type="submission" date="2019-11" db="EMBL/GenBank/DDBJ databases">
        <title>Whole-genome sequence of the anaerobic purple sulfur bacterium Allochromatium palmeri DSM 15591.</title>
        <authorList>
            <person name="Kyndt J.A."/>
            <person name="Meyer T.E."/>
        </authorList>
    </citation>
    <scope>NUCLEOTIDE SEQUENCE [LARGE SCALE GENOMIC DNA]</scope>
    <source>
        <strain evidence="1 2">DSM 15591</strain>
    </source>
</reference>